<name>A0A815VYI1_9BILA</name>
<feature type="non-terminal residue" evidence="1">
    <location>
        <position position="1"/>
    </location>
</feature>
<dbReference type="AlphaFoldDB" id="A0A815VYI1"/>
<evidence type="ECO:0000313" key="1">
    <source>
        <dbReference type="EMBL" id="CAF1538303.1"/>
    </source>
</evidence>
<proteinExistence type="predicted"/>
<comment type="caution">
    <text evidence="1">The sequence shown here is derived from an EMBL/GenBank/DDBJ whole genome shotgun (WGS) entry which is preliminary data.</text>
</comment>
<reference evidence="1" key="1">
    <citation type="submission" date="2021-02" db="EMBL/GenBank/DDBJ databases">
        <authorList>
            <person name="Nowell W R."/>
        </authorList>
    </citation>
    <scope>NUCLEOTIDE SEQUENCE</scope>
</reference>
<sequence>LADAISKLVNRVETHQEKVKKQFKNFRKKMNQTIIDSSLEKCRRDGEIFRRTEI</sequence>
<dbReference type="EMBL" id="CAJNOV010014028">
    <property type="protein sequence ID" value="CAF1538303.1"/>
    <property type="molecule type" value="Genomic_DNA"/>
</dbReference>
<organism evidence="1 2">
    <name type="scientific">Rotaria magnacalcarata</name>
    <dbReference type="NCBI Taxonomy" id="392030"/>
    <lineage>
        <taxon>Eukaryota</taxon>
        <taxon>Metazoa</taxon>
        <taxon>Spiralia</taxon>
        <taxon>Gnathifera</taxon>
        <taxon>Rotifera</taxon>
        <taxon>Eurotatoria</taxon>
        <taxon>Bdelloidea</taxon>
        <taxon>Philodinida</taxon>
        <taxon>Philodinidae</taxon>
        <taxon>Rotaria</taxon>
    </lineage>
</organism>
<dbReference type="Proteomes" id="UP000663855">
    <property type="component" value="Unassembled WGS sequence"/>
</dbReference>
<evidence type="ECO:0000313" key="2">
    <source>
        <dbReference type="Proteomes" id="UP000663855"/>
    </source>
</evidence>
<gene>
    <name evidence="1" type="ORF">CJN711_LOCUS29533</name>
</gene>
<accession>A0A815VYI1</accession>
<protein>
    <submittedName>
        <fullName evidence="1">Uncharacterized protein</fullName>
    </submittedName>
</protein>